<protein>
    <recommendedName>
        <fullName evidence="8">Crp/Fnr family transcriptional regulator</fullName>
    </recommendedName>
</protein>
<dbReference type="PROSITE" id="PS50042">
    <property type="entry name" value="CNMP_BINDING_3"/>
    <property type="match status" value="1"/>
</dbReference>
<dbReference type="GO" id="GO:0005829">
    <property type="term" value="C:cytosol"/>
    <property type="evidence" value="ECO:0007669"/>
    <property type="project" value="TreeGrafter"/>
</dbReference>
<reference evidence="6 7" key="1">
    <citation type="submission" date="2015-07" db="EMBL/GenBank/DDBJ databases">
        <title>Draft genome of Bellilinea caldifistulae DSM 17877.</title>
        <authorList>
            <person name="Hemp J."/>
            <person name="Ward L.M."/>
            <person name="Pace L.A."/>
            <person name="Fischer W.W."/>
        </authorList>
    </citation>
    <scope>NUCLEOTIDE SEQUENCE [LARGE SCALE GENOMIC DNA]</scope>
    <source>
        <strain evidence="6 7">GOMI-1</strain>
    </source>
</reference>
<dbReference type="SMART" id="SM00419">
    <property type="entry name" value="HTH_CRP"/>
    <property type="match status" value="1"/>
</dbReference>
<dbReference type="AlphaFoldDB" id="A0A0N8GLG9"/>
<dbReference type="Proteomes" id="UP000050514">
    <property type="component" value="Unassembled WGS sequence"/>
</dbReference>
<dbReference type="Gene3D" id="1.10.10.10">
    <property type="entry name" value="Winged helix-like DNA-binding domain superfamily/Winged helix DNA-binding domain"/>
    <property type="match status" value="1"/>
</dbReference>
<dbReference type="InterPro" id="IPR014710">
    <property type="entry name" value="RmlC-like_jellyroll"/>
</dbReference>
<dbReference type="InterPro" id="IPR000595">
    <property type="entry name" value="cNMP-bd_dom"/>
</dbReference>
<evidence type="ECO:0000256" key="2">
    <source>
        <dbReference type="ARBA" id="ARBA00023125"/>
    </source>
</evidence>
<name>A0A0N8GLG9_9CHLR</name>
<dbReference type="InterPro" id="IPR036388">
    <property type="entry name" value="WH-like_DNA-bd_sf"/>
</dbReference>
<evidence type="ECO:0000313" key="7">
    <source>
        <dbReference type="Proteomes" id="UP000050514"/>
    </source>
</evidence>
<dbReference type="PANTHER" id="PTHR24567:SF28">
    <property type="entry name" value="LISTERIOLYSIN REGULATORY PROTEIN"/>
    <property type="match status" value="1"/>
</dbReference>
<dbReference type="STRING" id="360411.AC812_15760"/>
<keyword evidence="2" id="KW-0238">DNA-binding</keyword>
<keyword evidence="3" id="KW-0804">Transcription</keyword>
<keyword evidence="7" id="KW-1185">Reference proteome</keyword>
<dbReference type="Pfam" id="PF13545">
    <property type="entry name" value="HTH_Crp_2"/>
    <property type="match status" value="1"/>
</dbReference>
<evidence type="ECO:0000256" key="1">
    <source>
        <dbReference type="ARBA" id="ARBA00023015"/>
    </source>
</evidence>
<dbReference type="InterPro" id="IPR050397">
    <property type="entry name" value="Env_Response_Regulators"/>
</dbReference>
<dbReference type="EMBL" id="LGHJ01000023">
    <property type="protein sequence ID" value="KPL72466.1"/>
    <property type="molecule type" value="Genomic_DNA"/>
</dbReference>
<organism evidence="6 7">
    <name type="scientific">Bellilinea caldifistulae</name>
    <dbReference type="NCBI Taxonomy" id="360411"/>
    <lineage>
        <taxon>Bacteria</taxon>
        <taxon>Bacillati</taxon>
        <taxon>Chloroflexota</taxon>
        <taxon>Anaerolineae</taxon>
        <taxon>Anaerolineales</taxon>
        <taxon>Anaerolineaceae</taxon>
        <taxon>Bellilinea</taxon>
    </lineage>
</organism>
<dbReference type="SUPFAM" id="SSF46785">
    <property type="entry name" value="Winged helix' DNA-binding domain"/>
    <property type="match status" value="1"/>
</dbReference>
<dbReference type="PANTHER" id="PTHR24567">
    <property type="entry name" value="CRP FAMILY TRANSCRIPTIONAL REGULATORY PROTEIN"/>
    <property type="match status" value="1"/>
</dbReference>
<keyword evidence="1" id="KW-0805">Transcription regulation</keyword>
<evidence type="ECO:0000259" key="4">
    <source>
        <dbReference type="PROSITE" id="PS50042"/>
    </source>
</evidence>
<dbReference type="OrthoDB" id="156829at2"/>
<sequence>MPFQPVSRLEDLTLFNKLTEEEIRQILKTARQQHIQAGEFYFMQDDPAEAFYVLTKGKVRLTQFTADGQQILLRIIVPVTPFGAVALADHETYPVSAQAVEACTALVWGKTVLSQLLGRFPQMAVNAVKIMAEHVQEFQQRFTEIATQRVERRLARMILRLAHQTGVKTPRGVEVNLPLSRQDLAEMVGTTLYTVSRTLSQWESQGLIQAGRERILILHPHGLVKIAEEET</sequence>
<dbReference type="CDD" id="cd00038">
    <property type="entry name" value="CAP_ED"/>
    <property type="match status" value="1"/>
</dbReference>
<feature type="domain" description="Cyclic nucleotide-binding" evidence="4">
    <location>
        <begin position="14"/>
        <end position="119"/>
    </location>
</feature>
<evidence type="ECO:0000256" key="3">
    <source>
        <dbReference type="ARBA" id="ARBA00023163"/>
    </source>
</evidence>
<evidence type="ECO:0008006" key="8">
    <source>
        <dbReference type="Google" id="ProtNLM"/>
    </source>
</evidence>
<evidence type="ECO:0000313" key="6">
    <source>
        <dbReference type="EMBL" id="KPL72466.1"/>
    </source>
</evidence>
<gene>
    <name evidence="6" type="ORF">AC812_15760</name>
</gene>
<dbReference type="Pfam" id="PF00027">
    <property type="entry name" value="cNMP_binding"/>
    <property type="match status" value="1"/>
</dbReference>
<dbReference type="InterPro" id="IPR036390">
    <property type="entry name" value="WH_DNA-bd_sf"/>
</dbReference>
<dbReference type="PROSITE" id="PS51063">
    <property type="entry name" value="HTH_CRP_2"/>
    <property type="match status" value="1"/>
</dbReference>
<dbReference type="GO" id="GO:0003677">
    <property type="term" value="F:DNA binding"/>
    <property type="evidence" value="ECO:0007669"/>
    <property type="project" value="UniProtKB-KW"/>
</dbReference>
<dbReference type="CDD" id="cd00092">
    <property type="entry name" value="HTH_CRP"/>
    <property type="match status" value="1"/>
</dbReference>
<dbReference type="GO" id="GO:0003700">
    <property type="term" value="F:DNA-binding transcription factor activity"/>
    <property type="evidence" value="ECO:0007669"/>
    <property type="project" value="TreeGrafter"/>
</dbReference>
<evidence type="ECO:0000259" key="5">
    <source>
        <dbReference type="PROSITE" id="PS51063"/>
    </source>
</evidence>
<dbReference type="SMART" id="SM00100">
    <property type="entry name" value="cNMP"/>
    <property type="match status" value="1"/>
</dbReference>
<dbReference type="PRINTS" id="PR00034">
    <property type="entry name" value="HTHCRP"/>
</dbReference>
<comment type="caution">
    <text evidence="6">The sequence shown here is derived from an EMBL/GenBank/DDBJ whole genome shotgun (WGS) entry which is preliminary data.</text>
</comment>
<feature type="domain" description="HTH crp-type" evidence="5">
    <location>
        <begin position="148"/>
        <end position="221"/>
    </location>
</feature>
<dbReference type="InterPro" id="IPR012318">
    <property type="entry name" value="HTH_CRP"/>
</dbReference>
<proteinExistence type="predicted"/>
<accession>A0A0N8GLG9</accession>
<dbReference type="Gene3D" id="2.60.120.10">
    <property type="entry name" value="Jelly Rolls"/>
    <property type="match status" value="1"/>
</dbReference>
<dbReference type="SUPFAM" id="SSF51206">
    <property type="entry name" value="cAMP-binding domain-like"/>
    <property type="match status" value="1"/>
</dbReference>
<dbReference type="RefSeq" id="WP_061916646.1">
    <property type="nucleotide sequence ID" value="NZ_DF967971.1"/>
</dbReference>
<dbReference type="InterPro" id="IPR018490">
    <property type="entry name" value="cNMP-bd_dom_sf"/>
</dbReference>